<accession>A0A3L6RGC1</accession>
<dbReference type="AlphaFoldDB" id="A0A3L6RGC1"/>
<dbReference type="EMBL" id="PQIB02000008">
    <property type="protein sequence ID" value="RLN03112.1"/>
    <property type="molecule type" value="Genomic_DNA"/>
</dbReference>
<organism evidence="2 3">
    <name type="scientific">Panicum miliaceum</name>
    <name type="common">Proso millet</name>
    <name type="synonym">Broomcorn millet</name>
    <dbReference type="NCBI Taxonomy" id="4540"/>
    <lineage>
        <taxon>Eukaryota</taxon>
        <taxon>Viridiplantae</taxon>
        <taxon>Streptophyta</taxon>
        <taxon>Embryophyta</taxon>
        <taxon>Tracheophyta</taxon>
        <taxon>Spermatophyta</taxon>
        <taxon>Magnoliopsida</taxon>
        <taxon>Liliopsida</taxon>
        <taxon>Poales</taxon>
        <taxon>Poaceae</taxon>
        <taxon>PACMAD clade</taxon>
        <taxon>Panicoideae</taxon>
        <taxon>Panicodae</taxon>
        <taxon>Paniceae</taxon>
        <taxon>Panicinae</taxon>
        <taxon>Panicum</taxon>
        <taxon>Panicum sect. Panicum</taxon>
    </lineage>
</organism>
<keyword evidence="3" id="KW-1185">Reference proteome</keyword>
<gene>
    <name evidence="2" type="ORF">C2845_PM13G01350</name>
</gene>
<evidence type="ECO:0000313" key="2">
    <source>
        <dbReference type="EMBL" id="RLN03112.1"/>
    </source>
</evidence>
<dbReference type="InterPro" id="IPR005174">
    <property type="entry name" value="KIB1-4_b-propeller"/>
</dbReference>
<comment type="caution">
    <text evidence="2">The sequence shown here is derived from an EMBL/GenBank/DDBJ whole genome shotgun (WGS) entry which is preliminary data.</text>
</comment>
<evidence type="ECO:0000313" key="3">
    <source>
        <dbReference type="Proteomes" id="UP000275267"/>
    </source>
</evidence>
<protein>
    <recommendedName>
        <fullName evidence="1">KIB1-4 beta-propeller domain-containing protein</fullName>
    </recommendedName>
</protein>
<dbReference type="PANTHER" id="PTHR34708">
    <property type="entry name" value="OS07G0440000 PROTEIN"/>
    <property type="match status" value="1"/>
</dbReference>
<dbReference type="PANTHER" id="PTHR34708:SF1">
    <property type="entry name" value="OS08G0126400 PROTEIN"/>
    <property type="match status" value="1"/>
</dbReference>
<reference evidence="3" key="1">
    <citation type="journal article" date="2019" name="Nat. Commun.">
        <title>The genome of broomcorn millet.</title>
        <authorList>
            <person name="Zou C."/>
            <person name="Miki D."/>
            <person name="Li D."/>
            <person name="Tang Q."/>
            <person name="Xiao L."/>
            <person name="Rajput S."/>
            <person name="Deng P."/>
            <person name="Jia W."/>
            <person name="Huang R."/>
            <person name="Zhang M."/>
            <person name="Sun Y."/>
            <person name="Hu J."/>
            <person name="Fu X."/>
            <person name="Schnable P.S."/>
            <person name="Li F."/>
            <person name="Zhang H."/>
            <person name="Feng B."/>
            <person name="Zhu X."/>
            <person name="Liu R."/>
            <person name="Schnable J.C."/>
            <person name="Zhu J.-K."/>
            <person name="Zhang H."/>
        </authorList>
    </citation>
    <scope>NUCLEOTIDE SEQUENCE [LARGE SCALE GENOMIC DNA]</scope>
</reference>
<dbReference type="Proteomes" id="UP000275267">
    <property type="component" value="Unassembled WGS sequence"/>
</dbReference>
<feature type="domain" description="KIB1-4 beta-propeller" evidence="1">
    <location>
        <begin position="107"/>
        <end position="215"/>
    </location>
</feature>
<evidence type="ECO:0000259" key="1">
    <source>
        <dbReference type="Pfam" id="PF03478"/>
    </source>
</evidence>
<dbReference type="OrthoDB" id="600964at2759"/>
<name>A0A3L6RGC1_PANMI</name>
<dbReference type="Pfam" id="PF03478">
    <property type="entry name" value="Beta-prop_KIB1-4"/>
    <property type="match status" value="1"/>
</dbReference>
<sequence length="254" mass="27164">MGLFYSAGPRPMKNLWINVSEYNTYEPGGPGARRRARRGGQGQGQVLEFDLAAAQGGRDGDHGVGDDDDGAEEDANCDVHSARVSVFAEPLTLSESVAYFAGGSAGMHVENHLVLVDGELYQIWAALVVVPPEEEEDSDGDEAIMMHRHRIKEAGAVRFDPERGTCWAEAADLGDWAVLVGRNEMVAVRAGDVQGLSGSCVYFIDSKLDGVVCAFDLRSGRAETVGGDMLRHACSSIAPSSTPAPPVWFLPSLK</sequence>
<proteinExistence type="predicted"/>